<dbReference type="Gene3D" id="2.40.50.40">
    <property type="match status" value="1"/>
</dbReference>
<evidence type="ECO:0000259" key="2">
    <source>
        <dbReference type="PROSITE" id="PS50013"/>
    </source>
</evidence>
<protein>
    <recommendedName>
        <fullName evidence="2">Chromo domain-containing protein</fullName>
    </recommendedName>
</protein>
<dbReference type="InterPro" id="IPR016197">
    <property type="entry name" value="Chromo-like_dom_sf"/>
</dbReference>
<dbReference type="InterPro" id="IPR023780">
    <property type="entry name" value="Chromo_domain"/>
</dbReference>
<name>A0AA39NGR3_ARMTA</name>
<dbReference type="GeneID" id="85363283"/>
<evidence type="ECO:0000313" key="4">
    <source>
        <dbReference type="Proteomes" id="UP001175211"/>
    </source>
</evidence>
<keyword evidence="4" id="KW-1185">Reference proteome</keyword>
<evidence type="ECO:0000256" key="1">
    <source>
        <dbReference type="SAM" id="MobiDB-lite"/>
    </source>
</evidence>
<organism evidence="3 4">
    <name type="scientific">Armillaria tabescens</name>
    <name type="common">Ringless honey mushroom</name>
    <name type="synonym">Agaricus tabescens</name>
    <dbReference type="NCBI Taxonomy" id="1929756"/>
    <lineage>
        <taxon>Eukaryota</taxon>
        <taxon>Fungi</taxon>
        <taxon>Dikarya</taxon>
        <taxon>Basidiomycota</taxon>
        <taxon>Agaricomycotina</taxon>
        <taxon>Agaricomycetes</taxon>
        <taxon>Agaricomycetidae</taxon>
        <taxon>Agaricales</taxon>
        <taxon>Marasmiineae</taxon>
        <taxon>Physalacriaceae</taxon>
        <taxon>Desarmillaria</taxon>
    </lineage>
</organism>
<dbReference type="AlphaFoldDB" id="A0AA39NGR3"/>
<gene>
    <name evidence="3" type="ORF">EV420DRAFT_1719211</name>
</gene>
<dbReference type="Proteomes" id="UP001175211">
    <property type="component" value="Unassembled WGS sequence"/>
</dbReference>
<dbReference type="CDD" id="cd18968">
    <property type="entry name" value="chromodomain"/>
    <property type="match status" value="1"/>
</dbReference>
<dbReference type="InterPro" id="IPR000953">
    <property type="entry name" value="Chromo/chromo_shadow_dom"/>
</dbReference>
<feature type="domain" description="Chromo" evidence="2">
    <location>
        <begin position="6"/>
        <end position="57"/>
    </location>
</feature>
<feature type="compositionally biased region" description="Polar residues" evidence="1">
    <location>
        <begin position="126"/>
        <end position="141"/>
    </location>
</feature>
<dbReference type="GO" id="GO:0006338">
    <property type="term" value="P:chromatin remodeling"/>
    <property type="evidence" value="ECO:0007669"/>
    <property type="project" value="UniProtKB-ARBA"/>
</dbReference>
<reference evidence="3" key="1">
    <citation type="submission" date="2023-06" db="EMBL/GenBank/DDBJ databases">
        <authorList>
            <consortium name="Lawrence Berkeley National Laboratory"/>
            <person name="Ahrendt S."/>
            <person name="Sahu N."/>
            <person name="Indic B."/>
            <person name="Wong-Bajracharya J."/>
            <person name="Merenyi Z."/>
            <person name="Ke H.-M."/>
            <person name="Monk M."/>
            <person name="Kocsube S."/>
            <person name="Drula E."/>
            <person name="Lipzen A."/>
            <person name="Balint B."/>
            <person name="Henrissat B."/>
            <person name="Andreopoulos B."/>
            <person name="Martin F.M."/>
            <person name="Harder C.B."/>
            <person name="Rigling D."/>
            <person name="Ford K.L."/>
            <person name="Foster G.D."/>
            <person name="Pangilinan J."/>
            <person name="Papanicolaou A."/>
            <person name="Barry K."/>
            <person name="LaButti K."/>
            <person name="Viragh M."/>
            <person name="Koriabine M."/>
            <person name="Yan M."/>
            <person name="Riley R."/>
            <person name="Champramary S."/>
            <person name="Plett K.L."/>
            <person name="Tsai I.J."/>
            <person name="Slot J."/>
            <person name="Sipos G."/>
            <person name="Plett J."/>
            <person name="Nagy L.G."/>
            <person name="Grigoriev I.V."/>
        </authorList>
    </citation>
    <scope>NUCLEOTIDE SEQUENCE</scope>
    <source>
        <strain evidence="3">CCBAS 213</strain>
    </source>
</reference>
<dbReference type="SMART" id="SM00298">
    <property type="entry name" value="CHROMO"/>
    <property type="match status" value="1"/>
</dbReference>
<dbReference type="PROSITE" id="PS50013">
    <property type="entry name" value="CHROMO_2"/>
    <property type="match status" value="1"/>
</dbReference>
<comment type="caution">
    <text evidence="3">The sequence shown here is derived from an EMBL/GenBank/DDBJ whole genome shotgun (WGS) entry which is preliminary data.</text>
</comment>
<evidence type="ECO:0000313" key="3">
    <source>
        <dbReference type="EMBL" id="KAK0465339.1"/>
    </source>
</evidence>
<sequence length="751" mass="84722">MTGKKYEVEVVKAARKMKSNKWEYFTKWYGYADEENTWQTEHSLQGCCSRLLESFWNHVGEDNYNLAYVGQIIKADRKWIAKEQKYFRDTYQKLTIRIPAHSPALCQEQEQVRSLVEPTSNRRGDIQTPSNNRAVNTQGNLPETPRVSRASATRPPEALPAFSPNVEGEQHSKSRYAGLKFYKSNGADSIFLDVHASLSTDVGDALSTPTADDTYSVDDSHAVTEDGIEDDFLAQAFRLDEAALELEDSFFNNFNNGIWDGDLFVEVGGRELFCQSIVVSPNASANNNECMRTALQSLSDIRGVSDHGKRHISFDGFYLASDLKSISTWRTEGLVNPSTISTQDRLQELQCCMTKYSLVSLLQVLVPSLETQYLLFYPPSLKELCRKFHVTPISSNDSTLVVVLLSAKIPEFGNLQRFDCLVGETLLPSSDWSTFYSRDAVSVLQVPEWLFALFTGHCPYAIWSEGESQPSQQSLQTSLLRSITRKYSLAAEVNWCSDGLHQARIIFVHIGSLRSSREPFLAARASEAMIVQYGSDETVHCDNWGIKRLYHSGGLVTFTATALLDHPLHIFNLLEGVERRLEWAAYIIPAVLERAIKIHYKDIKQALLAYDRGEFVFERILKAIQEGTLMFASVSSPPDDHPPVDLRDWNFLSLGPCTAREILEYCVVGDEREYVDVEKTTFLKKYVIPDLEGMATQPGIADKYQRYVVLTSQSEKHETSTVECISITKFGFKDAPCTVIERSLTQTITSL</sequence>
<dbReference type="SUPFAM" id="SSF54160">
    <property type="entry name" value="Chromo domain-like"/>
    <property type="match status" value="1"/>
</dbReference>
<dbReference type="EMBL" id="JAUEPS010000005">
    <property type="protein sequence ID" value="KAK0465339.1"/>
    <property type="molecule type" value="Genomic_DNA"/>
</dbReference>
<feature type="region of interest" description="Disordered" evidence="1">
    <location>
        <begin position="107"/>
        <end position="168"/>
    </location>
</feature>
<dbReference type="Pfam" id="PF00385">
    <property type="entry name" value="Chromo"/>
    <property type="match status" value="1"/>
</dbReference>
<accession>A0AA39NGR3</accession>
<proteinExistence type="predicted"/>
<dbReference type="RefSeq" id="XP_060336387.1">
    <property type="nucleotide sequence ID" value="XM_060479735.1"/>
</dbReference>